<comment type="similarity">
    <text evidence="2 11">Belongs to the 'phage' integrase family. XerD subfamily.</text>
</comment>
<dbReference type="AlphaFoldDB" id="A0A1Y1RQ90"/>
<feature type="active site" evidence="11">
    <location>
        <position position="163"/>
    </location>
</feature>
<dbReference type="CDD" id="cd00798">
    <property type="entry name" value="INT_XerDC_C"/>
    <property type="match status" value="1"/>
</dbReference>
<evidence type="ECO:0000256" key="7">
    <source>
        <dbReference type="ARBA" id="ARBA00022908"/>
    </source>
</evidence>
<dbReference type="InterPro" id="IPR011932">
    <property type="entry name" value="Recomb_XerD"/>
</dbReference>
<feature type="domain" description="Core-binding (CB)" evidence="13">
    <location>
        <begin position="11"/>
        <end position="102"/>
    </location>
</feature>
<evidence type="ECO:0000313" key="15">
    <source>
        <dbReference type="Proteomes" id="UP000192359"/>
    </source>
</evidence>
<evidence type="ECO:0000256" key="2">
    <source>
        <dbReference type="ARBA" id="ARBA00010450"/>
    </source>
</evidence>
<dbReference type="PROSITE" id="PS51898">
    <property type="entry name" value="TYR_RECOMBINASE"/>
    <property type="match status" value="1"/>
</dbReference>
<feature type="domain" description="Tyr recombinase" evidence="12">
    <location>
        <begin position="123"/>
        <end position="325"/>
    </location>
</feature>
<dbReference type="HAMAP" id="MF_01807">
    <property type="entry name" value="Recomb_XerD"/>
    <property type="match status" value="1"/>
</dbReference>
<dbReference type="Gene3D" id="1.10.150.130">
    <property type="match status" value="1"/>
</dbReference>
<feature type="active site" evidence="11">
    <location>
        <position position="303"/>
    </location>
</feature>
<dbReference type="NCBIfam" id="NF001399">
    <property type="entry name" value="PRK00283.1"/>
    <property type="match status" value="1"/>
</dbReference>
<evidence type="ECO:0000259" key="13">
    <source>
        <dbReference type="PROSITE" id="PS51900"/>
    </source>
</evidence>
<dbReference type="Pfam" id="PF00589">
    <property type="entry name" value="Phage_integrase"/>
    <property type="match status" value="1"/>
</dbReference>
<comment type="function">
    <text evidence="11">Site-specific tyrosine recombinase, which acts by catalyzing the cutting and rejoining of the recombining DNA molecules. The XerC-XerD complex is essential to convert dimers of the bacterial chromosome into monomers to permit their segregation at cell division. It also contributes to the segregational stability of plasmids.</text>
</comment>
<dbReference type="PANTHER" id="PTHR30349">
    <property type="entry name" value="PHAGE INTEGRASE-RELATED"/>
    <property type="match status" value="1"/>
</dbReference>
<dbReference type="SUPFAM" id="SSF47823">
    <property type="entry name" value="lambda integrase-like, N-terminal domain"/>
    <property type="match status" value="1"/>
</dbReference>
<dbReference type="InterPro" id="IPR013762">
    <property type="entry name" value="Integrase-like_cat_sf"/>
</dbReference>
<dbReference type="InterPro" id="IPR044068">
    <property type="entry name" value="CB"/>
</dbReference>
<keyword evidence="6 11" id="KW-0159">Chromosome partition</keyword>
<evidence type="ECO:0000259" key="12">
    <source>
        <dbReference type="PROSITE" id="PS51898"/>
    </source>
</evidence>
<keyword evidence="4 11" id="KW-0963">Cytoplasm</keyword>
<dbReference type="PANTHER" id="PTHR30349:SF81">
    <property type="entry name" value="TYROSINE RECOMBINASE XERC"/>
    <property type="match status" value="1"/>
</dbReference>
<comment type="subunit">
    <text evidence="11">Forms a cyclic heterotetrameric complex composed of two molecules of XerC and two molecules of XerD.</text>
</comment>
<sequence>MTATGSQPKPTPLTQAIEVYLDHLGIERGLTANTVASYRRDLTRYSTYLAGQGVIDPRIITKKHVRDFIADAATTSDDKAALSARSVARVTSGVRGAHAFWHREGVTPSNPAATVRPPKLGVRLPKALPLDVITKLLESPDLATPAGLRDRALLEFLYSTGARISEAIGVDLDDLAIEKDAGATTSEVGQGSGSPLPAVARVFGKGNKERVIPVGSYATRAIEDYLVRGRPTLASKGKGTPALFLNARGGRITRQGAYLILKTHAERARVTAEISPHTLRHSFATHLLEGGADIRVVQELLGHSSITTTQVYTKVTAETLREVFAAAHPRAR</sequence>
<evidence type="ECO:0000256" key="6">
    <source>
        <dbReference type="ARBA" id="ARBA00022829"/>
    </source>
</evidence>
<evidence type="ECO:0000256" key="1">
    <source>
        <dbReference type="ARBA" id="ARBA00004496"/>
    </source>
</evidence>
<gene>
    <name evidence="11" type="primary">xerD</name>
    <name evidence="14" type="ORF">A7979_11100</name>
</gene>
<dbReference type="GO" id="GO:0005737">
    <property type="term" value="C:cytoplasm"/>
    <property type="evidence" value="ECO:0007669"/>
    <property type="project" value="UniProtKB-SubCell"/>
</dbReference>
<evidence type="ECO:0000313" key="14">
    <source>
        <dbReference type="EMBL" id="ORC20245.1"/>
    </source>
</evidence>
<reference evidence="14 15" key="1">
    <citation type="submission" date="2016-05" db="EMBL/GenBank/DDBJ databases">
        <title>Draft genome sequence of a porcine commensal Rothia nasimurium.</title>
        <authorList>
            <person name="Gaiser R.A."/>
            <person name="Van Baarlen P."/>
            <person name="Wells J.M."/>
        </authorList>
    </citation>
    <scope>NUCLEOTIDE SEQUENCE [LARGE SCALE GENOMIC DNA]</scope>
    <source>
        <strain evidence="14 15">PT-32</strain>
    </source>
</reference>
<comment type="subcellular location">
    <subcellularLocation>
        <location evidence="1 11">Cytoplasm</location>
    </subcellularLocation>
</comment>
<dbReference type="SUPFAM" id="SSF56349">
    <property type="entry name" value="DNA breaking-rejoining enzymes"/>
    <property type="match status" value="1"/>
</dbReference>
<dbReference type="InterPro" id="IPR050090">
    <property type="entry name" value="Tyrosine_recombinase_XerCD"/>
</dbReference>
<dbReference type="GO" id="GO:0051301">
    <property type="term" value="P:cell division"/>
    <property type="evidence" value="ECO:0007669"/>
    <property type="project" value="UniProtKB-KW"/>
</dbReference>
<feature type="active site" evidence="11">
    <location>
        <position position="280"/>
    </location>
</feature>
<dbReference type="RefSeq" id="WP_083091468.1">
    <property type="nucleotide sequence ID" value="NZ_LXWF01000013.1"/>
</dbReference>
<dbReference type="InterPro" id="IPR004107">
    <property type="entry name" value="Integrase_SAM-like_N"/>
</dbReference>
<dbReference type="Gene3D" id="1.10.443.10">
    <property type="entry name" value="Intergrase catalytic core"/>
    <property type="match status" value="1"/>
</dbReference>
<comment type="caution">
    <text evidence="14">The sequence shown here is derived from an EMBL/GenBank/DDBJ whole genome shotgun (WGS) entry which is preliminary data.</text>
</comment>
<dbReference type="InterPro" id="IPR023009">
    <property type="entry name" value="Tyrosine_recombinase_XerC/XerD"/>
</dbReference>
<keyword evidence="15" id="KW-1185">Reference proteome</keyword>
<evidence type="ECO:0000256" key="11">
    <source>
        <dbReference type="HAMAP-Rule" id="MF_01807"/>
    </source>
</evidence>
<protein>
    <recommendedName>
        <fullName evidence="3 11">Tyrosine recombinase XerD</fullName>
    </recommendedName>
</protein>
<dbReference type="Proteomes" id="UP000192359">
    <property type="component" value="Unassembled WGS sequence"/>
</dbReference>
<feature type="active site" evidence="11">
    <location>
        <position position="205"/>
    </location>
</feature>
<evidence type="ECO:0000256" key="4">
    <source>
        <dbReference type="ARBA" id="ARBA00022490"/>
    </source>
</evidence>
<dbReference type="GO" id="GO:0006313">
    <property type="term" value="P:DNA transposition"/>
    <property type="evidence" value="ECO:0007669"/>
    <property type="project" value="UniProtKB-UniRule"/>
</dbReference>
<dbReference type="InterPro" id="IPR010998">
    <property type="entry name" value="Integrase_recombinase_N"/>
</dbReference>
<dbReference type="Pfam" id="PF02899">
    <property type="entry name" value="Phage_int_SAM_1"/>
    <property type="match status" value="1"/>
</dbReference>
<dbReference type="GO" id="GO:0009037">
    <property type="term" value="F:tyrosine-based site-specific recombinase activity"/>
    <property type="evidence" value="ECO:0007669"/>
    <property type="project" value="UniProtKB-UniRule"/>
</dbReference>
<accession>A0A1Y1RQ90</accession>
<keyword evidence="5 11" id="KW-0132">Cell division</keyword>
<dbReference type="GO" id="GO:0003677">
    <property type="term" value="F:DNA binding"/>
    <property type="evidence" value="ECO:0007669"/>
    <property type="project" value="UniProtKB-UniRule"/>
</dbReference>
<evidence type="ECO:0000256" key="3">
    <source>
        <dbReference type="ARBA" id="ARBA00015810"/>
    </source>
</evidence>
<keyword evidence="10 11" id="KW-0131">Cell cycle</keyword>
<keyword evidence="7 11" id="KW-0229">DNA integration</keyword>
<evidence type="ECO:0000256" key="9">
    <source>
        <dbReference type="ARBA" id="ARBA00023172"/>
    </source>
</evidence>
<evidence type="ECO:0000256" key="8">
    <source>
        <dbReference type="ARBA" id="ARBA00023125"/>
    </source>
</evidence>
<dbReference type="InterPro" id="IPR002104">
    <property type="entry name" value="Integrase_catalytic"/>
</dbReference>
<keyword evidence="9 11" id="KW-0233">DNA recombination</keyword>
<dbReference type="GO" id="GO:0007059">
    <property type="term" value="P:chromosome segregation"/>
    <property type="evidence" value="ECO:0007669"/>
    <property type="project" value="UniProtKB-UniRule"/>
</dbReference>
<evidence type="ECO:0000256" key="5">
    <source>
        <dbReference type="ARBA" id="ARBA00022618"/>
    </source>
</evidence>
<dbReference type="OrthoDB" id="9801717at2"/>
<feature type="active site" description="O-(3'-phospho-DNA)-tyrosine intermediate" evidence="11">
    <location>
        <position position="312"/>
    </location>
</feature>
<keyword evidence="8 11" id="KW-0238">DNA-binding</keyword>
<proteinExistence type="inferred from homology"/>
<organism evidence="14 15">
    <name type="scientific">Rothia nasimurium</name>
    <dbReference type="NCBI Taxonomy" id="85336"/>
    <lineage>
        <taxon>Bacteria</taxon>
        <taxon>Bacillati</taxon>
        <taxon>Actinomycetota</taxon>
        <taxon>Actinomycetes</taxon>
        <taxon>Micrococcales</taxon>
        <taxon>Micrococcaceae</taxon>
        <taxon>Rothia</taxon>
    </lineage>
</organism>
<name>A0A1Y1RQ90_9MICC</name>
<dbReference type="PROSITE" id="PS51900">
    <property type="entry name" value="CB"/>
    <property type="match status" value="1"/>
</dbReference>
<dbReference type="HAMAP" id="MF_01808">
    <property type="entry name" value="Recomb_XerC_XerD"/>
    <property type="match status" value="1"/>
</dbReference>
<evidence type="ECO:0000256" key="10">
    <source>
        <dbReference type="ARBA" id="ARBA00023306"/>
    </source>
</evidence>
<dbReference type="InterPro" id="IPR011010">
    <property type="entry name" value="DNA_brk_join_enz"/>
</dbReference>
<feature type="active site" evidence="11">
    <location>
        <position position="277"/>
    </location>
</feature>
<dbReference type="EMBL" id="LXWF01000013">
    <property type="protein sequence ID" value="ORC20245.1"/>
    <property type="molecule type" value="Genomic_DNA"/>
</dbReference>